<feature type="transmembrane region" description="Helical" evidence="7">
    <location>
        <begin position="12"/>
        <end position="32"/>
    </location>
</feature>
<keyword evidence="10" id="KW-1185">Reference proteome</keyword>
<reference evidence="9 10" key="1">
    <citation type="submission" date="2016-10" db="EMBL/GenBank/DDBJ databases">
        <authorList>
            <person name="de Groot N.N."/>
        </authorList>
    </citation>
    <scope>NUCLEOTIDE SEQUENCE [LARGE SCALE GENOMIC DNA]</scope>
    <source>
        <strain evidence="9 10">DSM 21800</strain>
    </source>
</reference>
<evidence type="ECO:0000256" key="6">
    <source>
        <dbReference type="ARBA" id="ARBA00023136"/>
    </source>
</evidence>
<keyword evidence="2 7" id="KW-0813">Transport</keyword>
<dbReference type="SUPFAM" id="SSF161098">
    <property type="entry name" value="MetI-like"/>
    <property type="match status" value="1"/>
</dbReference>
<evidence type="ECO:0000313" key="9">
    <source>
        <dbReference type="EMBL" id="SDS90558.1"/>
    </source>
</evidence>
<feature type="transmembrane region" description="Helical" evidence="7">
    <location>
        <begin position="80"/>
        <end position="104"/>
    </location>
</feature>
<keyword evidence="3" id="KW-1003">Cell membrane</keyword>
<evidence type="ECO:0000256" key="3">
    <source>
        <dbReference type="ARBA" id="ARBA00022475"/>
    </source>
</evidence>
<dbReference type="GO" id="GO:0005886">
    <property type="term" value="C:plasma membrane"/>
    <property type="evidence" value="ECO:0007669"/>
    <property type="project" value="UniProtKB-SubCell"/>
</dbReference>
<accession>A0A1H1VZX6</accession>
<dbReference type="PANTHER" id="PTHR43386">
    <property type="entry name" value="OLIGOPEPTIDE TRANSPORT SYSTEM PERMEASE PROTEIN APPC"/>
    <property type="match status" value="1"/>
</dbReference>
<dbReference type="OrthoDB" id="8906042at2"/>
<organism evidence="9 10">
    <name type="scientific">Microlunatus soli</name>
    <dbReference type="NCBI Taxonomy" id="630515"/>
    <lineage>
        <taxon>Bacteria</taxon>
        <taxon>Bacillati</taxon>
        <taxon>Actinomycetota</taxon>
        <taxon>Actinomycetes</taxon>
        <taxon>Propionibacteriales</taxon>
        <taxon>Propionibacteriaceae</taxon>
        <taxon>Microlunatus</taxon>
    </lineage>
</organism>
<keyword evidence="5 7" id="KW-1133">Transmembrane helix</keyword>
<feature type="transmembrane region" description="Helical" evidence="7">
    <location>
        <begin position="111"/>
        <end position="135"/>
    </location>
</feature>
<sequence length="302" mass="31897">MVKIEILRSWKVRVGLAIIAVFVVAAFLGPWFNRVVLGYDAAALNYFAIGLPPGPGHLLGTTSTGQDVLAQLIAGSRNSLLVGVLAALVSTALSILFGVTAGFFGGTAGMILNFITNLFIVMPVFALTLVVAGYVEGTGPVVIALVIGIFGWAGGARSLRAQTMSLRNRDFTMAMRMLGESRLRLIFVEVFPQLSGWVSAMFLHGVIGGVLAEAGLAFLGISDPGTISWGTMIQNAQQQNAILNGQLWWFIPPGLCIAAIGTAVGLINFGIDEIANPKLRSARRTVVRRTRRAAATAGQVTA</sequence>
<dbReference type="InterPro" id="IPR000515">
    <property type="entry name" value="MetI-like"/>
</dbReference>
<dbReference type="RefSeq" id="WP_091526729.1">
    <property type="nucleotide sequence ID" value="NZ_LT629772.1"/>
</dbReference>
<evidence type="ECO:0000259" key="8">
    <source>
        <dbReference type="PROSITE" id="PS50928"/>
    </source>
</evidence>
<dbReference type="PROSITE" id="PS50928">
    <property type="entry name" value="ABC_TM1"/>
    <property type="match status" value="1"/>
</dbReference>
<feature type="domain" description="ABC transmembrane type-1" evidence="8">
    <location>
        <begin position="76"/>
        <end position="268"/>
    </location>
</feature>
<comment type="subcellular location">
    <subcellularLocation>
        <location evidence="1 7">Cell membrane</location>
        <topology evidence="1 7">Multi-pass membrane protein</topology>
    </subcellularLocation>
</comment>
<keyword evidence="6 7" id="KW-0472">Membrane</keyword>
<evidence type="ECO:0000256" key="4">
    <source>
        <dbReference type="ARBA" id="ARBA00022692"/>
    </source>
</evidence>
<evidence type="ECO:0000313" key="10">
    <source>
        <dbReference type="Proteomes" id="UP000199103"/>
    </source>
</evidence>
<protein>
    <submittedName>
        <fullName evidence="9">Peptide/nickel transport system permease protein</fullName>
    </submittedName>
</protein>
<evidence type="ECO:0000256" key="1">
    <source>
        <dbReference type="ARBA" id="ARBA00004651"/>
    </source>
</evidence>
<gene>
    <name evidence="9" type="ORF">SAMN04489812_3436</name>
</gene>
<dbReference type="CDD" id="cd06261">
    <property type="entry name" value="TM_PBP2"/>
    <property type="match status" value="1"/>
</dbReference>
<feature type="transmembrane region" description="Helical" evidence="7">
    <location>
        <begin position="141"/>
        <end position="159"/>
    </location>
</feature>
<feature type="transmembrane region" description="Helical" evidence="7">
    <location>
        <begin position="185"/>
        <end position="207"/>
    </location>
</feature>
<keyword evidence="4 7" id="KW-0812">Transmembrane</keyword>
<dbReference type="InterPro" id="IPR050366">
    <property type="entry name" value="BP-dependent_transpt_permease"/>
</dbReference>
<dbReference type="PANTHER" id="PTHR43386:SF1">
    <property type="entry name" value="D,D-DIPEPTIDE TRANSPORT SYSTEM PERMEASE PROTEIN DDPC-RELATED"/>
    <property type="match status" value="1"/>
</dbReference>
<dbReference type="EMBL" id="LT629772">
    <property type="protein sequence ID" value="SDS90558.1"/>
    <property type="molecule type" value="Genomic_DNA"/>
</dbReference>
<dbReference type="Pfam" id="PF00528">
    <property type="entry name" value="BPD_transp_1"/>
    <property type="match status" value="1"/>
</dbReference>
<dbReference type="InterPro" id="IPR035906">
    <property type="entry name" value="MetI-like_sf"/>
</dbReference>
<dbReference type="Gene3D" id="1.10.3720.10">
    <property type="entry name" value="MetI-like"/>
    <property type="match status" value="1"/>
</dbReference>
<evidence type="ECO:0000256" key="2">
    <source>
        <dbReference type="ARBA" id="ARBA00022448"/>
    </source>
</evidence>
<comment type="similarity">
    <text evidence="7">Belongs to the binding-protein-dependent transport system permease family.</text>
</comment>
<dbReference type="STRING" id="630515.SAMN04489812_3436"/>
<name>A0A1H1VZX6_9ACTN</name>
<dbReference type="Proteomes" id="UP000199103">
    <property type="component" value="Chromosome I"/>
</dbReference>
<dbReference type="GO" id="GO:0071916">
    <property type="term" value="F:dipeptide transmembrane transporter activity"/>
    <property type="evidence" value="ECO:0007669"/>
    <property type="project" value="TreeGrafter"/>
</dbReference>
<feature type="transmembrane region" description="Helical" evidence="7">
    <location>
        <begin position="247"/>
        <end position="271"/>
    </location>
</feature>
<evidence type="ECO:0000256" key="5">
    <source>
        <dbReference type="ARBA" id="ARBA00022989"/>
    </source>
</evidence>
<dbReference type="AlphaFoldDB" id="A0A1H1VZX6"/>
<evidence type="ECO:0000256" key="7">
    <source>
        <dbReference type="RuleBase" id="RU363032"/>
    </source>
</evidence>
<proteinExistence type="inferred from homology"/>